<dbReference type="Gene3D" id="1.10.10.60">
    <property type="entry name" value="Homeodomain-like"/>
    <property type="match status" value="2"/>
</dbReference>
<keyword evidence="3" id="KW-0804">Transcription</keyword>
<dbReference type="SUPFAM" id="SSF46689">
    <property type="entry name" value="Homeodomain-like"/>
    <property type="match status" value="2"/>
</dbReference>
<evidence type="ECO:0000256" key="3">
    <source>
        <dbReference type="ARBA" id="ARBA00023163"/>
    </source>
</evidence>
<dbReference type="SMART" id="SM00342">
    <property type="entry name" value="HTH_ARAC"/>
    <property type="match status" value="1"/>
</dbReference>
<dbReference type="GO" id="GO:0043565">
    <property type="term" value="F:sequence-specific DNA binding"/>
    <property type="evidence" value="ECO:0007669"/>
    <property type="project" value="InterPro"/>
</dbReference>
<proteinExistence type="predicted"/>
<evidence type="ECO:0000313" key="6">
    <source>
        <dbReference type="Proteomes" id="UP000310314"/>
    </source>
</evidence>
<dbReference type="PANTHER" id="PTHR43280">
    <property type="entry name" value="ARAC-FAMILY TRANSCRIPTIONAL REGULATOR"/>
    <property type="match status" value="1"/>
</dbReference>
<dbReference type="Pfam" id="PF12833">
    <property type="entry name" value="HTH_18"/>
    <property type="match status" value="1"/>
</dbReference>
<dbReference type="RefSeq" id="WP_138657193.1">
    <property type="nucleotide sequence ID" value="NZ_VATY01000001.1"/>
</dbReference>
<protein>
    <submittedName>
        <fullName evidence="5">AraC family transcriptional regulator</fullName>
    </submittedName>
</protein>
<reference evidence="5 6" key="1">
    <citation type="submission" date="2019-05" db="EMBL/GenBank/DDBJ databases">
        <authorList>
            <person name="Zhang J.-Y."/>
            <person name="Feg X."/>
            <person name="Du Z.-J."/>
        </authorList>
    </citation>
    <scope>NUCLEOTIDE SEQUENCE [LARGE SCALE GENOMIC DNA]</scope>
    <source>
        <strain evidence="5 6">RZ26</strain>
    </source>
</reference>
<evidence type="ECO:0000256" key="2">
    <source>
        <dbReference type="ARBA" id="ARBA00023125"/>
    </source>
</evidence>
<name>A0A5S3QMS8_9FLAO</name>
<dbReference type="PROSITE" id="PS01124">
    <property type="entry name" value="HTH_ARAC_FAMILY_2"/>
    <property type="match status" value="1"/>
</dbReference>
<dbReference type="PANTHER" id="PTHR43280:SF27">
    <property type="entry name" value="TRANSCRIPTIONAL REGULATOR MTLR"/>
    <property type="match status" value="1"/>
</dbReference>
<dbReference type="PROSITE" id="PS00041">
    <property type="entry name" value="HTH_ARAC_FAMILY_1"/>
    <property type="match status" value="1"/>
</dbReference>
<keyword evidence="6" id="KW-1185">Reference proteome</keyword>
<dbReference type="AlphaFoldDB" id="A0A5S3QMS8"/>
<dbReference type="GO" id="GO:0003700">
    <property type="term" value="F:DNA-binding transcription factor activity"/>
    <property type="evidence" value="ECO:0007669"/>
    <property type="project" value="InterPro"/>
</dbReference>
<dbReference type="InterPro" id="IPR009057">
    <property type="entry name" value="Homeodomain-like_sf"/>
</dbReference>
<dbReference type="EMBL" id="VATY01000001">
    <property type="protein sequence ID" value="TMM59204.1"/>
    <property type="molecule type" value="Genomic_DNA"/>
</dbReference>
<dbReference type="OrthoDB" id="1410704at2"/>
<gene>
    <name evidence="5" type="ORF">FEE95_07170</name>
</gene>
<dbReference type="InterPro" id="IPR018060">
    <property type="entry name" value="HTH_AraC"/>
</dbReference>
<evidence type="ECO:0000313" key="5">
    <source>
        <dbReference type="EMBL" id="TMM59204.1"/>
    </source>
</evidence>
<evidence type="ECO:0000259" key="4">
    <source>
        <dbReference type="PROSITE" id="PS01124"/>
    </source>
</evidence>
<dbReference type="Proteomes" id="UP000310314">
    <property type="component" value="Unassembled WGS sequence"/>
</dbReference>
<organism evidence="5 6">
    <name type="scientific">Maribacter algarum</name>
    <name type="common">ex Zhang et al. 2020</name>
    <dbReference type="NCBI Taxonomy" id="2578118"/>
    <lineage>
        <taxon>Bacteria</taxon>
        <taxon>Pseudomonadati</taxon>
        <taxon>Bacteroidota</taxon>
        <taxon>Flavobacteriia</taxon>
        <taxon>Flavobacteriales</taxon>
        <taxon>Flavobacteriaceae</taxon>
        <taxon>Maribacter</taxon>
    </lineage>
</organism>
<keyword evidence="2" id="KW-0238">DNA-binding</keyword>
<accession>A0A5S3QMS8</accession>
<comment type="caution">
    <text evidence="5">The sequence shown here is derived from an EMBL/GenBank/DDBJ whole genome shotgun (WGS) entry which is preliminary data.</text>
</comment>
<dbReference type="InterPro" id="IPR018062">
    <property type="entry name" value="HTH_AraC-typ_CS"/>
</dbReference>
<feature type="domain" description="HTH araC/xylS-type" evidence="4">
    <location>
        <begin position="181"/>
        <end position="278"/>
    </location>
</feature>
<keyword evidence="1" id="KW-0805">Transcription regulation</keyword>
<sequence length="283" mass="33431">MKIQLETISPASKSPFRLLHDPKLNHLFYWHFHPEFELVYIEGASATRHVGNHISQFTESDLVLIGSNIPHLNFDHGVTTTYRKEVLHIKPFFKEQFISQMPELLSIERLLELSKYGIAFTGSTKKEVSELLKELHLLAPFEFFMQSVTILKKLAQSKEFELLHTKPYINRYSKKEQERIRQIYAMIDERYQYKITVDEVAELCNLTKPAFCRYFKKATGNTFISFLNQYRISQAKRLLLMGRNISETCYECGFESLSYFNRTFKKVTEENPSEFKKRHLSFK</sequence>
<evidence type="ECO:0000256" key="1">
    <source>
        <dbReference type="ARBA" id="ARBA00023015"/>
    </source>
</evidence>